<evidence type="ECO:0000256" key="3">
    <source>
        <dbReference type="ARBA" id="ARBA00022801"/>
    </source>
</evidence>
<dbReference type="InterPro" id="IPR001300">
    <property type="entry name" value="Peptidase_C2_calpain_cat"/>
</dbReference>
<evidence type="ECO:0000256" key="4">
    <source>
        <dbReference type="ARBA" id="ARBA00022807"/>
    </source>
</evidence>
<keyword evidence="3" id="KW-0378">Hydrolase</keyword>
<feature type="active site" evidence="5">
    <location>
        <position position="81"/>
    </location>
</feature>
<dbReference type="GO" id="GO:0005737">
    <property type="term" value="C:cytoplasm"/>
    <property type="evidence" value="ECO:0007669"/>
    <property type="project" value="TreeGrafter"/>
</dbReference>
<dbReference type="PROSITE" id="PS00139">
    <property type="entry name" value="THIOL_PROTEASE_CYS"/>
    <property type="match status" value="1"/>
</dbReference>
<keyword evidence="2" id="KW-0645">Protease</keyword>
<dbReference type="PANTHER" id="PTHR10183">
    <property type="entry name" value="CALPAIN"/>
    <property type="match status" value="1"/>
</dbReference>
<reference evidence="8" key="1">
    <citation type="submission" date="2022-03" db="EMBL/GenBank/DDBJ databases">
        <title>Genomic analyses of argali, domestic sheep and their hybrids provide insights into chromosomal evolution, heterosis and genetic basis of agronomic traits.</title>
        <authorList>
            <person name="Li M."/>
        </authorList>
    </citation>
    <scope>NUCLEOTIDE SEQUENCE</scope>
    <source>
        <strain evidence="8">CAU-MHL-2022a</strain>
        <tissue evidence="8">Skin</tissue>
    </source>
</reference>
<evidence type="ECO:0000256" key="6">
    <source>
        <dbReference type="PROSITE-ProRule" id="PRU00239"/>
    </source>
</evidence>
<comment type="caution">
    <text evidence="8">The sequence shown here is derived from an EMBL/GenBank/DDBJ whole genome shotgun (WGS) entry which is preliminary data.</text>
</comment>
<feature type="domain" description="Calpain catalytic" evidence="7">
    <location>
        <begin position="26"/>
        <end position="91"/>
    </location>
</feature>
<dbReference type="AlphaFoldDB" id="A0AAD4U079"/>
<proteinExistence type="inferred from homology"/>
<sequence>MFSCVKPYEDQNYSALKRACLRRKVLFEDPNFPATDDSLYYKGSPGPTVRWKRPKDICEDPRLFVDGISSHDLHQGQVGNCWFVAACSSLASPGVISRPSLVVIHGSKQPVFWTRMIGFSGAKNGLEVPTLRPLVDAFGGAAL</sequence>
<evidence type="ECO:0000256" key="1">
    <source>
        <dbReference type="ARBA" id="ARBA00007623"/>
    </source>
</evidence>
<protein>
    <recommendedName>
        <fullName evidence="7">Calpain catalytic domain-containing protein</fullName>
    </recommendedName>
</protein>
<evidence type="ECO:0000256" key="2">
    <source>
        <dbReference type="ARBA" id="ARBA00022670"/>
    </source>
</evidence>
<gene>
    <name evidence="8" type="ORF">MG293_012240</name>
</gene>
<comment type="caution">
    <text evidence="6">Lacks conserved residue(s) required for the propagation of feature annotation.</text>
</comment>
<dbReference type="SMART" id="SM00230">
    <property type="entry name" value="CysPc"/>
    <property type="match status" value="1"/>
</dbReference>
<keyword evidence="4" id="KW-0788">Thiol protease</keyword>
<evidence type="ECO:0000256" key="5">
    <source>
        <dbReference type="PIRSR" id="PIRSR622684-1"/>
    </source>
</evidence>
<evidence type="ECO:0000313" key="8">
    <source>
        <dbReference type="EMBL" id="KAI4537377.1"/>
    </source>
</evidence>
<dbReference type="InterPro" id="IPR038765">
    <property type="entry name" value="Papain-like_cys_pep_sf"/>
</dbReference>
<keyword evidence="9" id="KW-1185">Reference proteome</keyword>
<organism evidence="8 9">
    <name type="scientific">Ovis ammon polii</name>
    <dbReference type="NCBI Taxonomy" id="230172"/>
    <lineage>
        <taxon>Eukaryota</taxon>
        <taxon>Metazoa</taxon>
        <taxon>Chordata</taxon>
        <taxon>Craniata</taxon>
        <taxon>Vertebrata</taxon>
        <taxon>Euteleostomi</taxon>
        <taxon>Mammalia</taxon>
        <taxon>Eutheria</taxon>
        <taxon>Laurasiatheria</taxon>
        <taxon>Artiodactyla</taxon>
        <taxon>Ruminantia</taxon>
        <taxon>Pecora</taxon>
        <taxon>Bovidae</taxon>
        <taxon>Caprinae</taxon>
        <taxon>Ovis</taxon>
    </lineage>
</organism>
<dbReference type="PROSITE" id="PS50203">
    <property type="entry name" value="CALPAIN_CAT"/>
    <property type="match status" value="1"/>
</dbReference>
<dbReference type="Proteomes" id="UP001214576">
    <property type="component" value="Unassembled WGS sequence"/>
</dbReference>
<dbReference type="InterPro" id="IPR022684">
    <property type="entry name" value="Calpain_cysteine_protease"/>
</dbReference>
<dbReference type="EMBL" id="JAKZEL010000014">
    <property type="protein sequence ID" value="KAI4537377.1"/>
    <property type="molecule type" value="Genomic_DNA"/>
</dbReference>
<dbReference type="Pfam" id="PF00648">
    <property type="entry name" value="Peptidase_C2"/>
    <property type="match status" value="1"/>
</dbReference>
<dbReference type="GO" id="GO:0006508">
    <property type="term" value="P:proteolysis"/>
    <property type="evidence" value="ECO:0007669"/>
    <property type="project" value="UniProtKB-KW"/>
</dbReference>
<name>A0AAD4U079_OVIAM</name>
<accession>A0AAD4U079</accession>
<dbReference type="GO" id="GO:0004198">
    <property type="term" value="F:calcium-dependent cysteine-type endopeptidase activity"/>
    <property type="evidence" value="ECO:0007669"/>
    <property type="project" value="InterPro"/>
</dbReference>
<dbReference type="SUPFAM" id="SSF54001">
    <property type="entry name" value="Cysteine proteinases"/>
    <property type="match status" value="1"/>
</dbReference>
<evidence type="ECO:0000259" key="7">
    <source>
        <dbReference type="PROSITE" id="PS50203"/>
    </source>
</evidence>
<dbReference type="PRINTS" id="PR00704">
    <property type="entry name" value="CALPAIN"/>
</dbReference>
<dbReference type="PANTHER" id="PTHR10183:SF402">
    <property type="entry name" value="CALPAIN-5"/>
    <property type="match status" value="1"/>
</dbReference>
<comment type="similarity">
    <text evidence="1">Belongs to the peptidase C2 family.</text>
</comment>
<evidence type="ECO:0000313" key="9">
    <source>
        <dbReference type="Proteomes" id="UP001214576"/>
    </source>
</evidence>
<dbReference type="InterPro" id="IPR000169">
    <property type="entry name" value="Pept_cys_AS"/>
</dbReference>